<feature type="region of interest" description="Disordered" evidence="1">
    <location>
        <begin position="167"/>
        <end position="192"/>
    </location>
</feature>
<sequence length="424" mass="44952">MTTDLNVDFTVAWREAALATGPADRTVAEAGVRRAYRDAGLPEPEHVLWFESPAAGAVAAAALSGGPKARAALAAAGLGEIADQVLARVGAAPAGRNVRDAVRTGPWERARRALHEVLGPAGWSGAWAASGGELWPQVNRLVVEIRQAIAGDRDTDGNPFAEIAAAGAPAGGETAARTAGTATSGGEAAAGSEPARLDRAAGELLRGATLDAVLGQHDAAWLCAFAPDPGVLREILSGVGETERSALGGLYDVARSAGWWWPFERVALLCERPLELHLDDLGRLHRAEGPAMLFADGFALNAWHGMPVPAGFGATMAALDPARIRGENNAELRRVMLEHYGYDRYLTGSGASPVHADETGVLWRISLPDDEDVTMVEVVNSTPEPDGTRRTYFLRVPPWIVRARQGVAWTFGVTEEEYQPERET</sequence>
<protein>
    <submittedName>
        <fullName evidence="3">DUF6745 domain-containing protein</fullName>
    </submittedName>
</protein>
<evidence type="ECO:0000256" key="1">
    <source>
        <dbReference type="SAM" id="MobiDB-lite"/>
    </source>
</evidence>
<dbReference type="EMBL" id="JBIASD010000007">
    <property type="protein sequence ID" value="MFF3666680.1"/>
    <property type="molecule type" value="Genomic_DNA"/>
</dbReference>
<evidence type="ECO:0000313" key="3">
    <source>
        <dbReference type="EMBL" id="MFF3666680.1"/>
    </source>
</evidence>
<dbReference type="InterPro" id="IPR046633">
    <property type="entry name" value="DUF6745"/>
</dbReference>
<evidence type="ECO:0000313" key="4">
    <source>
        <dbReference type="Proteomes" id="UP001602013"/>
    </source>
</evidence>
<evidence type="ECO:0000259" key="2">
    <source>
        <dbReference type="Pfam" id="PF20530"/>
    </source>
</evidence>
<organism evidence="3 4">
    <name type="scientific">Microtetraspora malaysiensis</name>
    <dbReference type="NCBI Taxonomy" id="161358"/>
    <lineage>
        <taxon>Bacteria</taxon>
        <taxon>Bacillati</taxon>
        <taxon>Actinomycetota</taxon>
        <taxon>Actinomycetes</taxon>
        <taxon>Streptosporangiales</taxon>
        <taxon>Streptosporangiaceae</taxon>
        <taxon>Microtetraspora</taxon>
    </lineage>
</organism>
<dbReference type="RefSeq" id="WP_387411289.1">
    <property type="nucleotide sequence ID" value="NZ_JBIASD010000007.1"/>
</dbReference>
<reference evidence="3 4" key="1">
    <citation type="submission" date="2024-10" db="EMBL/GenBank/DDBJ databases">
        <title>The Natural Products Discovery Center: Release of the First 8490 Sequenced Strains for Exploring Actinobacteria Biosynthetic Diversity.</title>
        <authorList>
            <person name="Kalkreuter E."/>
            <person name="Kautsar S.A."/>
            <person name="Yang D."/>
            <person name="Bader C.D."/>
            <person name="Teijaro C.N."/>
            <person name="Fluegel L."/>
            <person name="Davis C.M."/>
            <person name="Simpson J.R."/>
            <person name="Lauterbach L."/>
            <person name="Steele A.D."/>
            <person name="Gui C."/>
            <person name="Meng S."/>
            <person name="Li G."/>
            <person name="Viehrig K."/>
            <person name="Ye F."/>
            <person name="Su P."/>
            <person name="Kiefer A.F."/>
            <person name="Nichols A."/>
            <person name="Cepeda A.J."/>
            <person name="Yan W."/>
            <person name="Fan B."/>
            <person name="Jiang Y."/>
            <person name="Adhikari A."/>
            <person name="Zheng C.-J."/>
            <person name="Schuster L."/>
            <person name="Cowan T.M."/>
            <person name="Smanski M.J."/>
            <person name="Chevrette M.G."/>
            <person name="De Carvalho L.P.S."/>
            <person name="Shen B."/>
        </authorList>
    </citation>
    <scope>NUCLEOTIDE SEQUENCE [LARGE SCALE GENOMIC DNA]</scope>
    <source>
        <strain evidence="3 4">NPDC002173</strain>
    </source>
</reference>
<feature type="domain" description="DUF6745" evidence="2">
    <location>
        <begin position="205"/>
        <end position="424"/>
    </location>
</feature>
<dbReference type="Pfam" id="PF20530">
    <property type="entry name" value="DUF6745"/>
    <property type="match status" value="1"/>
</dbReference>
<dbReference type="Proteomes" id="UP001602013">
    <property type="component" value="Unassembled WGS sequence"/>
</dbReference>
<keyword evidence="4" id="KW-1185">Reference proteome</keyword>
<accession>A0ABW6SNY1</accession>
<proteinExistence type="predicted"/>
<gene>
    <name evidence="3" type="ORF">ACFYXI_13870</name>
</gene>
<name>A0ABW6SNY1_9ACTN</name>
<comment type="caution">
    <text evidence="3">The sequence shown here is derived from an EMBL/GenBank/DDBJ whole genome shotgun (WGS) entry which is preliminary data.</text>
</comment>